<dbReference type="InterPro" id="IPR000847">
    <property type="entry name" value="LysR_HTH_N"/>
</dbReference>
<dbReference type="Proteomes" id="UP001156856">
    <property type="component" value="Unassembled WGS sequence"/>
</dbReference>
<keyword evidence="9" id="KW-1185">Reference proteome</keyword>
<keyword evidence="2" id="KW-0805">Transcription regulation</keyword>
<protein>
    <submittedName>
        <fullName evidence="6">LysR family transcriptional regulator</fullName>
    </submittedName>
</protein>
<dbReference type="RefSeq" id="WP_170267903.1">
    <property type="nucleotide sequence ID" value="NZ_BJZU01000068.1"/>
</dbReference>
<dbReference type="EMBL" id="BJZU01000068">
    <property type="protein sequence ID" value="GEP05420.1"/>
    <property type="molecule type" value="Genomic_DNA"/>
</dbReference>
<evidence type="ECO:0000256" key="3">
    <source>
        <dbReference type="ARBA" id="ARBA00023125"/>
    </source>
</evidence>
<dbReference type="EMBL" id="BSPK01000101">
    <property type="protein sequence ID" value="GLS66310.1"/>
    <property type="molecule type" value="Genomic_DNA"/>
</dbReference>
<reference evidence="9" key="2">
    <citation type="journal article" date="2019" name="Int. J. Syst. Evol. Microbiol.">
        <title>The Global Catalogue of Microorganisms (GCM) 10K type strain sequencing project: providing services to taxonomists for standard genome sequencing and annotation.</title>
        <authorList>
            <consortium name="The Broad Institute Genomics Platform"/>
            <consortium name="The Broad Institute Genome Sequencing Center for Infectious Disease"/>
            <person name="Wu L."/>
            <person name="Ma J."/>
        </authorList>
    </citation>
    <scope>NUCLEOTIDE SEQUENCE [LARGE SCALE GENOMIC DNA]</scope>
    <source>
        <strain evidence="9">NBRC 107715</strain>
    </source>
</reference>
<accession>A0A512J684</accession>
<reference evidence="7" key="1">
    <citation type="journal article" date="2014" name="Int. J. Syst. Evol. Microbiol.">
        <title>Complete genome of a new Firmicutes species belonging to the dominant human colonic microbiota ('Ruminococcus bicirculans') reveals two chromosomes and a selective capacity to utilize plant glucans.</title>
        <authorList>
            <consortium name="NISC Comparative Sequencing Program"/>
            <person name="Wegmann U."/>
            <person name="Louis P."/>
            <person name="Goesmann A."/>
            <person name="Henrissat B."/>
            <person name="Duncan S.H."/>
            <person name="Flint H.J."/>
        </authorList>
    </citation>
    <scope>NUCLEOTIDE SEQUENCE</scope>
    <source>
        <strain evidence="7">NBRC 107715</strain>
    </source>
</reference>
<dbReference type="GO" id="GO:0043565">
    <property type="term" value="F:sequence-specific DNA binding"/>
    <property type="evidence" value="ECO:0007669"/>
    <property type="project" value="TreeGrafter"/>
</dbReference>
<evidence type="ECO:0000313" key="8">
    <source>
        <dbReference type="Proteomes" id="UP000321960"/>
    </source>
</evidence>
<dbReference type="InterPro" id="IPR036388">
    <property type="entry name" value="WH-like_DNA-bd_sf"/>
</dbReference>
<dbReference type="Gene3D" id="3.40.190.290">
    <property type="match status" value="1"/>
</dbReference>
<feature type="domain" description="HTH lysR-type" evidence="5">
    <location>
        <begin position="11"/>
        <end position="68"/>
    </location>
</feature>
<dbReference type="InterPro" id="IPR036390">
    <property type="entry name" value="WH_DNA-bd_sf"/>
</dbReference>
<evidence type="ECO:0000256" key="1">
    <source>
        <dbReference type="ARBA" id="ARBA00009437"/>
    </source>
</evidence>
<proteinExistence type="inferred from homology"/>
<comment type="similarity">
    <text evidence="1">Belongs to the LysR transcriptional regulatory family.</text>
</comment>
<dbReference type="GO" id="GO:0003700">
    <property type="term" value="F:DNA-binding transcription factor activity"/>
    <property type="evidence" value="ECO:0007669"/>
    <property type="project" value="InterPro"/>
</dbReference>
<evidence type="ECO:0000313" key="9">
    <source>
        <dbReference type="Proteomes" id="UP001156856"/>
    </source>
</evidence>
<dbReference type="SUPFAM" id="SSF53850">
    <property type="entry name" value="Periplasmic binding protein-like II"/>
    <property type="match status" value="1"/>
</dbReference>
<dbReference type="Pfam" id="PF00126">
    <property type="entry name" value="HTH_1"/>
    <property type="match status" value="1"/>
</dbReference>
<dbReference type="InterPro" id="IPR005119">
    <property type="entry name" value="LysR_subst-bd"/>
</dbReference>
<evidence type="ECO:0000313" key="6">
    <source>
        <dbReference type="EMBL" id="GEP05420.1"/>
    </source>
</evidence>
<dbReference type="PANTHER" id="PTHR30537:SF3">
    <property type="entry name" value="TRANSCRIPTIONAL REGULATORY PROTEIN"/>
    <property type="match status" value="1"/>
</dbReference>
<dbReference type="Gene3D" id="1.10.10.10">
    <property type="entry name" value="Winged helix-like DNA-binding domain superfamily/Winged helix DNA-binding domain"/>
    <property type="match status" value="1"/>
</dbReference>
<dbReference type="PANTHER" id="PTHR30537">
    <property type="entry name" value="HTH-TYPE TRANSCRIPTIONAL REGULATOR"/>
    <property type="match status" value="1"/>
</dbReference>
<evidence type="ECO:0000313" key="7">
    <source>
        <dbReference type="EMBL" id="GLS66310.1"/>
    </source>
</evidence>
<sequence length="303" mass="32342">MPNSIAETHRVDWDDLRYVLAVARAGSLAGAARALGVNHSTVLRRLGAYEARIGARLFERLPSGYVPTAAGEAMVKELVEIDAAIHDTERRAAGQDRRIIGTVRLSTTDTLMASVLPPALARVRAEHPSIVLEISTANRLAVLTRREADIALRPTASPPETLVGRRIAGLGYAAYAAPSYLSGRTADLALGEHLWLAPDASLGETAAARWLRANLREVEPVVRADSFVSLRDLAVGGLGVALLPCYLGDTSPGLIRLPRAATLDLGSTLWLLTHADLRRVARIDAVVSVLTAALSADRTTFEG</sequence>
<dbReference type="Proteomes" id="UP000321960">
    <property type="component" value="Unassembled WGS sequence"/>
</dbReference>
<comment type="caution">
    <text evidence="6">The sequence shown here is derived from an EMBL/GenBank/DDBJ whole genome shotgun (WGS) entry which is preliminary data.</text>
</comment>
<reference evidence="6 8" key="3">
    <citation type="submission" date="2019-07" db="EMBL/GenBank/DDBJ databases">
        <title>Whole genome shotgun sequence of Methylobacterium oxalidis NBRC 107715.</title>
        <authorList>
            <person name="Hosoyama A."/>
            <person name="Uohara A."/>
            <person name="Ohji S."/>
            <person name="Ichikawa N."/>
        </authorList>
    </citation>
    <scope>NUCLEOTIDE SEQUENCE [LARGE SCALE GENOMIC DNA]</scope>
    <source>
        <strain evidence="6 8">NBRC 107715</strain>
    </source>
</reference>
<evidence type="ECO:0000259" key="5">
    <source>
        <dbReference type="PROSITE" id="PS50931"/>
    </source>
</evidence>
<keyword evidence="3" id="KW-0238">DNA-binding</keyword>
<dbReference type="PROSITE" id="PS50931">
    <property type="entry name" value="HTH_LYSR"/>
    <property type="match status" value="1"/>
</dbReference>
<evidence type="ECO:0000256" key="2">
    <source>
        <dbReference type="ARBA" id="ARBA00023015"/>
    </source>
</evidence>
<reference evidence="7" key="4">
    <citation type="submission" date="2023-01" db="EMBL/GenBank/DDBJ databases">
        <title>Draft genome sequence of Methylobacterium oxalidis strain NBRC 107715.</title>
        <authorList>
            <person name="Sun Q."/>
            <person name="Mori K."/>
        </authorList>
    </citation>
    <scope>NUCLEOTIDE SEQUENCE</scope>
    <source>
        <strain evidence="7">NBRC 107715</strain>
    </source>
</reference>
<name>A0A512J684_9HYPH</name>
<organism evidence="6 8">
    <name type="scientific">Methylobacterium oxalidis</name>
    <dbReference type="NCBI Taxonomy" id="944322"/>
    <lineage>
        <taxon>Bacteria</taxon>
        <taxon>Pseudomonadati</taxon>
        <taxon>Pseudomonadota</taxon>
        <taxon>Alphaproteobacteria</taxon>
        <taxon>Hyphomicrobiales</taxon>
        <taxon>Methylobacteriaceae</taxon>
        <taxon>Methylobacterium</taxon>
    </lineage>
</organism>
<dbReference type="AlphaFoldDB" id="A0A512J684"/>
<evidence type="ECO:0000256" key="4">
    <source>
        <dbReference type="ARBA" id="ARBA00023163"/>
    </source>
</evidence>
<keyword evidence="4" id="KW-0804">Transcription</keyword>
<dbReference type="SUPFAM" id="SSF46785">
    <property type="entry name" value="Winged helix' DNA-binding domain"/>
    <property type="match status" value="1"/>
</dbReference>
<gene>
    <name evidence="7" type="ORF">GCM10007888_46920</name>
    <name evidence="6" type="ORF">MOX02_34580</name>
</gene>
<dbReference type="GO" id="GO:0006351">
    <property type="term" value="P:DNA-templated transcription"/>
    <property type="evidence" value="ECO:0007669"/>
    <property type="project" value="TreeGrafter"/>
</dbReference>
<dbReference type="Pfam" id="PF03466">
    <property type="entry name" value="LysR_substrate"/>
    <property type="match status" value="1"/>
</dbReference>
<dbReference type="InterPro" id="IPR058163">
    <property type="entry name" value="LysR-type_TF_proteobact-type"/>
</dbReference>